<feature type="signal peptide" evidence="1">
    <location>
        <begin position="1"/>
        <end position="18"/>
    </location>
</feature>
<dbReference type="RefSeq" id="WP_044331240.1">
    <property type="nucleotide sequence ID" value="NZ_CP010836.1"/>
</dbReference>
<evidence type="ECO:0000256" key="1">
    <source>
        <dbReference type="SAM" id="SignalP"/>
    </source>
</evidence>
<gene>
    <name evidence="2" type="ORF">TS85_06855</name>
</gene>
<proteinExistence type="predicted"/>
<organism evidence="2 3">
    <name type="scientific">Sphingomonas hengshuiensis</name>
    <dbReference type="NCBI Taxonomy" id="1609977"/>
    <lineage>
        <taxon>Bacteria</taxon>
        <taxon>Pseudomonadati</taxon>
        <taxon>Pseudomonadota</taxon>
        <taxon>Alphaproteobacteria</taxon>
        <taxon>Sphingomonadales</taxon>
        <taxon>Sphingomonadaceae</taxon>
        <taxon>Sphingomonas</taxon>
    </lineage>
</organism>
<dbReference type="OrthoDB" id="7561216at2"/>
<keyword evidence="3" id="KW-1185">Reference proteome</keyword>
<evidence type="ECO:0000313" key="2">
    <source>
        <dbReference type="EMBL" id="AJP71560.1"/>
    </source>
</evidence>
<protein>
    <submittedName>
        <fullName evidence="2">Uncharacterized protein</fullName>
    </submittedName>
</protein>
<evidence type="ECO:0000313" key="3">
    <source>
        <dbReference type="Proteomes" id="UP000032300"/>
    </source>
</evidence>
<dbReference type="Proteomes" id="UP000032300">
    <property type="component" value="Chromosome"/>
</dbReference>
<reference evidence="2 3" key="1">
    <citation type="journal article" date="2015" name="Int. J. Syst. Evol. Microbiol.">
        <title>Sphingomonas hengshuiensis sp. nov., isolated from lake wetland.</title>
        <authorList>
            <person name="Wei S."/>
            <person name="Wang T."/>
            <person name="Liu H."/>
            <person name="Zhang C."/>
            <person name="Guo J."/>
            <person name="Wang Q."/>
            <person name="Liang K."/>
            <person name="Zhang Z."/>
        </authorList>
    </citation>
    <scope>NUCLEOTIDE SEQUENCE [LARGE SCALE GENOMIC DNA]</scope>
    <source>
        <strain evidence="2 3">WHSC-8</strain>
    </source>
</reference>
<feature type="chain" id="PRO_5031244446" evidence="1">
    <location>
        <begin position="19"/>
        <end position="220"/>
    </location>
</feature>
<reference evidence="2 3" key="2">
    <citation type="submission" date="2015-02" db="EMBL/GenBank/DDBJ databases">
        <title>The complete genome of Sphingomonas hengshuiensis sp. WHSC-8 isolated from soil of Hengshui Lake.</title>
        <authorList>
            <person name="Wei S."/>
            <person name="Guo J."/>
            <person name="Su C."/>
            <person name="Wu R."/>
            <person name="Zhang Z."/>
            <person name="Liang K."/>
            <person name="Li H."/>
            <person name="Wang T."/>
            <person name="Liu H."/>
            <person name="Zhang C."/>
            <person name="Li Z."/>
            <person name="Wang Q."/>
            <person name="Meng J."/>
        </authorList>
    </citation>
    <scope>NUCLEOTIDE SEQUENCE [LARGE SCALE GENOMIC DNA]</scope>
    <source>
        <strain evidence="2 3">WHSC-8</strain>
    </source>
</reference>
<dbReference type="EMBL" id="CP010836">
    <property type="protein sequence ID" value="AJP71560.1"/>
    <property type="molecule type" value="Genomic_DNA"/>
</dbReference>
<sequence length="220" mass="23261">MRPLLYCIALMLATPALAQVEQLEQIEPSAGEMQAEIFGGPGGQSIEALAGISDRLALGGEVEFEDGRIESAGLAALVRFSDPETRPIGLGVEAQASLGAGGRLHEIEVRGLFESRGAKWWLQVNPIVRTVREDGASGTGIAYAASIQRRIGGVWLGGEASGRLARIGGDPMLAPRGEQYLGPSITLQPRGGAEIGLAWLERIAGRGTRSGPRAFLQFEF</sequence>
<name>A0A7U4J7A3_9SPHN</name>
<keyword evidence="1" id="KW-0732">Signal</keyword>
<dbReference type="AlphaFoldDB" id="A0A7U4J7A3"/>
<dbReference type="KEGG" id="sphi:TS85_06855"/>
<accession>A0A7U4J7A3</accession>